<dbReference type="Proteomes" id="UP000030661">
    <property type="component" value="Unassembled WGS sequence"/>
</dbReference>
<dbReference type="InterPro" id="IPR003593">
    <property type="entry name" value="AAA+_ATPase"/>
</dbReference>
<dbReference type="EMBL" id="DF820463">
    <property type="protein sequence ID" value="GAK54808.1"/>
    <property type="molecule type" value="Genomic_DNA"/>
</dbReference>
<evidence type="ECO:0000256" key="4">
    <source>
        <dbReference type="ARBA" id="ARBA00022840"/>
    </source>
</evidence>
<evidence type="ECO:0000256" key="1">
    <source>
        <dbReference type="ARBA" id="ARBA00005417"/>
    </source>
</evidence>
<dbReference type="NCBIfam" id="NF008453">
    <property type="entry name" value="PRK11308.1"/>
    <property type="match status" value="1"/>
</dbReference>
<evidence type="ECO:0000256" key="3">
    <source>
        <dbReference type="ARBA" id="ARBA00022741"/>
    </source>
</evidence>
<dbReference type="GO" id="GO:0015833">
    <property type="term" value="P:peptide transport"/>
    <property type="evidence" value="ECO:0007669"/>
    <property type="project" value="InterPro"/>
</dbReference>
<dbReference type="SUPFAM" id="SSF52540">
    <property type="entry name" value="P-loop containing nucleoside triphosphate hydrolases"/>
    <property type="match status" value="1"/>
</dbReference>
<dbReference type="FunFam" id="3.40.50.300:FF:000016">
    <property type="entry name" value="Oligopeptide ABC transporter ATP-binding component"/>
    <property type="match status" value="1"/>
</dbReference>
<name>A0A0S6W5B3_VECG1</name>
<comment type="similarity">
    <text evidence="1">Belongs to the ABC transporter superfamily.</text>
</comment>
<keyword evidence="3" id="KW-0547">Nucleotide-binding</keyword>
<evidence type="ECO:0000256" key="2">
    <source>
        <dbReference type="ARBA" id="ARBA00022448"/>
    </source>
</evidence>
<dbReference type="STRING" id="1499967.U27_01638"/>
<dbReference type="Gene3D" id="3.40.50.300">
    <property type="entry name" value="P-loop containing nucleotide triphosphate hydrolases"/>
    <property type="match status" value="1"/>
</dbReference>
<dbReference type="GO" id="GO:0005524">
    <property type="term" value="F:ATP binding"/>
    <property type="evidence" value="ECO:0007669"/>
    <property type="project" value="UniProtKB-KW"/>
</dbReference>
<organism evidence="6">
    <name type="scientific">Vecturithrix granuli</name>
    <dbReference type="NCBI Taxonomy" id="1499967"/>
    <lineage>
        <taxon>Bacteria</taxon>
        <taxon>Candidatus Moduliflexota</taxon>
        <taxon>Candidatus Vecturitrichia</taxon>
        <taxon>Candidatus Vecturitrichales</taxon>
        <taxon>Candidatus Vecturitrichaceae</taxon>
        <taxon>Candidatus Vecturithrix</taxon>
    </lineage>
</organism>
<dbReference type="CDD" id="cd03257">
    <property type="entry name" value="ABC_NikE_OppD_transporters"/>
    <property type="match status" value="1"/>
</dbReference>
<dbReference type="AlphaFoldDB" id="A0A0S6W5B3"/>
<dbReference type="InterPro" id="IPR050319">
    <property type="entry name" value="ABC_transp_ATP-bind"/>
</dbReference>
<reference evidence="6" key="1">
    <citation type="journal article" date="2015" name="PeerJ">
        <title>First genomic representation of candidate bacterial phylum KSB3 points to enhanced environmental sensing as a trigger of wastewater bulking.</title>
        <authorList>
            <person name="Sekiguchi Y."/>
            <person name="Ohashi A."/>
            <person name="Parks D.H."/>
            <person name="Yamauchi T."/>
            <person name="Tyson G.W."/>
            <person name="Hugenholtz P."/>
        </authorList>
    </citation>
    <scope>NUCLEOTIDE SEQUENCE [LARGE SCALE GENOMIC DNA]</scope>
</reference>
<dbReference type="PANTHER" id="PTHR43776">
    <property type="entry name" value="TRANSPORT ATP-BINDING PROTEIN"/>
    <property type="match status" value="1"/>
</dbReference>
<proteinExistence type="inferred from homology"/>
<dbReference type="NCBIfam" id="TIGR01727">
    <property type="entry name" value="oligo_HPY"/>
    <property type="match status" value="1"/>
</dbReference>
<dbReference type="PROSITE" id="PS50893">
    <property type="entry name" value="ABC_TRANSPORTER_2"/>
    <property type="match status" value="1"/>
</dbReference>
<sequence length="326" mass="36264">MKSIEPEILVQATNLKKYFPLRRFAFGGAKHSVKAVDDVSLTIYQGETLGLVGESGCGKSTLGRTLLGVHAPTDGHVAFEGQNIADCSKTERKQLKQKMQLIFQDPSGSLNPRRQVKDIVAEPFIIHKLLSKSERTERVRELLDVVGISAHFLNRYPHELSGGQKQRIGIARALALHPRLVICDEAVSALDVSIQAQVIALLERLQQEFQLTYLFISHDLNVVYHISDRVGVMYLGKIVELGSCHELYFTPLHPYTQALLSAIPTTNPEQRQENIILQGDLPSPANPPTGCRFHPHCWKASERCVHEEPVLEAKSSNHYAACHAAT</sequence>
<dbReference type="Pfam" id="PF00005">
    <property type="entry name" value="ABC_tran"/>
    <property type="match status" value="1"/>
</dbReference>
<dbReference type="InterPro" id="IPR027417">
    <property type="entry name" value="P-loop_NTPase"/>
</dbReference>
<keyword evidence="4" id="KW-0067">ATP-binding</keyword>
<dbReference type="InterPro" id="IPR013563">
    <property type="entry name" value="Oligopep_ABC_C"/>
</dbReference>
<feature type="domain" description="ABC transporter" evidence="5">
    <location>
        <begin position="10"/>
        <end position="260"/>
    </location>
</feature>
<dbReference type="SMART" id="SM00382">
    <property type="entry name" value="AAA"/>
    <property type="match status" value="1"/>
</dbReference>
<gene>
    <name evidence="6" type="ORF">U27_01638</name>
</gene>
<accession>A0A0S6W5B3</accession>
<dbReference type="Pfam" id="PF08352">
    <property type="entry name" value="oligo_HPY"/>
    <property type="match status" value="1"/>
</dbReference>
<dbReference type="GO" id="GO:0055085">
    <property type="term" value="P:transmembrane transport"/>
    <property type="evidence" value="ECO:0007669"/>
    <property type="project" value="UniProtKB-ARBA"/>
</dbReference>
<dbReference type="InterPro" id="IPR003439">
    <property type="entry name" value="ABC_transporter-like_ATP-bd"/>
</dbReference>
<keyword evidence="7" id="KW-1185">Reference proteome</keyword>
<dbReference type="eggNOG" id="COG4608">
    <property type="taxonomic scope" value="Bacteria"/>
</dbReference>
<evidence type="ECO:0000313" key="6">
    <source>
        <dbReference type="EMBL" id="GAK54808.1"/>
    </source>
</evidence>
<evidence type="ECO:0000259" key="5">
    <source>
        <dbReference type="PROSITE" id="PS50893"/>
    </source>
</evidence>
<keyword evidence="2" id="KW-0813">Transport</keyword>
<dbReference type="GO" id="GO:0016887">
    <property type="term" value="F:ATP hydrolysis activity"/>
    <property type="evidence" value="ECO:0007669"/>
    <property type="project" value="InterPro"/>
</dbReference>
<evidence type="ECO:0000313" key="7">
    <source>
        <dbReference type="Proteomes" id="UP000030661"/>
    </source>
</evidence>
<dbReference type="PANTHER" id="PTHR43776:SF7">
    <property type="entry name" value="D,D-DIPEPTIDE TRANSPORT ATP-BINDING PROTEIN DDPF-RELATED"/>
    <property type="match status" value="1"/>
</dbReference>
<protein>
    <submittedName>
        <fullName evidence="6">Oligopeptide/dipeptide ABC transporter, ATPase subunit</fullName>
    </submittedName>
</protein>
<dbReference type="PROSITE" id="PS00211">
    <property type="entry name" value="ABC_TRANSPORTER_1"/>
    <property type="match status" value="1"/>
</dbReference>
<dbReference type="InterPro" id="IPR017871">
    <property type="entry name" value="ABC_transporter-like_CS"/>
</dbReference>
<dbReference type="HOGENOM" id="CLU_000604_1_23_0"/>